<evidence type="ECO:0000256" key="3">
    <source>
        <dbReference type="ARBA" id="ARBA00023242"/>
    </source>
</evidence>
<name>A0ABR0SMM5_9HYPO</name>
<feature type="region of interest" description="Disordered" evidence="4">
    <location>
        <begin position="1"/>
        <end position="114"/>
    </location>
</feature>
<dbReference type="EMBL" id="JAVFKD010000012">
    <property type="protein sequence ID" value="KAK5993046.1"/>
    <property type="molecule type" value="Genomic_DNA"/>
</dbReference>
<sequence>MQCNGPLGSRTVPTRRRSSASALSGSSPARVDDSSEVADAGPDLQPIVPQDQGLNPFTSIPTRGWSSTAAPASTGQDYQPISPSESRISAVEATGSRSDRAPDSAAPRSASPAIGRESHARMLLNLRGERVYIGGAASLSFLQFVRETVAAQIGPSQFSHNDKSDSMLETEPATGRSNSLELSECSIDMNCSLEYARIFQAATAGFLDIFSPTEIEGLLTQARADDTGSMNPCQKATADLIVAIGAQCKSPIDAQQTGQPYFRQAQRSAFSGMLEDPNIHMVRAFLLMAFYMLGQCRRNTAFMYLGIAVRAAVALGMHSRESYTDMKSLVHQTRLQVWMSLCILDMLVCSLLGRPPATACLRSELENSLIDLSHDWKTHQQDSVACLFASYKILSIINESIDMLYVKKVASIALVEQFLNRIEDWSRNLPDFLRGPSGTLRGSAPEKATLGSIHVSCLYYFAVTLVTRPVLISALTSQTVAGTVSPSPLASACLDAAVYLAQTCADAHKAGLLLGNMCLMKALVFAAGLILGFDMFAKREMDYESPQAAHYSEILTLLSNAILEQRKKLAARRRSRYVGRIFTLNGGKGSDEGDMANGSMIQQPILQTNNAGLLVGETSGAWFTGEQPDMDSDALRGWDSLDLCQWDSFPFNSPRVFDTE</sequence>
<organism evidence="6 7">
    <name type="scientific">Cladobotryum mycophilum</name>
    <dbReference type="NCBI Taxonomy" id="491253"/>
    <lineage>
        <taxon>Eukaryota</taxon>
        <taxon>Fungi</taxon>
        <taxon>Dikarya</taxon>
        <taxon>Ascomycota</taxon>
        <taxon>Pezizomycotina</taxon>
        <taxon>Sordariomycetes</taxon>
        <taxon>Hypocreomycetidae</taxon>
        <taxon>Hypocreales</taxon>
        <taxon>Hypocreaceae</taxon>
        <taxon>Cladobotryum</taxon>
    </lineage>
</organism>
<evidence type="ECO:0000313" key="7">
    <source>
        <dbReference type="Proteomes" id="UP001338125"/>
    </source>
</evidence>
<dbReference type="PANTHER" id="PTHR47424">
    <property type="entry name" value="REGULATORY PROTEIN GAL4"/>
    <property type="match status" value="1"/>
</dbReference>
<reference evidence="6 7" key="1">
    <citation type="submission" date="2024-01" db="EMBL/GenBank/DDBJ databases">
        <title>Complete genome of Cladobotryum mycophilum ATHUM6906.</title>
        <authorList>
            <person name="Christinaki A.C."/>
            <person name="Myridakis A.I."/>
            <person name="Kouvelis V.N."/>
        </authorList>
    </citation>
    <scope>NUCLEOTIDE SEQUENCE [LARGE SCALE GENOMIC DNA]</scope>
    <source>
        <strain evidence="6 7">ATHUM6906</strain>
    </source>
</reference>
<feature type="compositionally biased region" description="Low complexity" evidence="4">
    <location>
        <begin position="19"/>
        <end position="29"/>
    </location>
</feature>
<keyword evidence="1" id="KW-0805">Transcription regulation</keyword>
<evidence type="ECO:0000256" key="2">
    <source>
        <dbReference type="ARBA" id="ARBA00023163"/>
    </source>
</evidence>
<dbReference type="InterPro" id="IPR051127">
    <property type="entry name" value="Fungal_SecMet_Regulators"/>
</dbReference>
<feature type="compositionally biased region" description="Polar residues" evidence="4">
    <location>
        <begin position="52"/>
        <end position="87"/>
    </location>
</feature>
<keyword evidence="2" id="KW-0804">Transcription</keyword>
<keyword evidence="7" id="KW-1185">Reference proteome</keyword>
<feature type="domain" description="Xylanolytic transcriptional activator regulatory" evidence="5">
    <location>
        <begin position="301"/>
        <end position="376"/>
    </location>
</feature>
<dbReference type="Pfam" id="PF04082">
    <property type="entry name" value="Fungal_trans"/>
    <property type="match status" value="1"/>
</dbReference>
<feature type="compositionally biased region" description="Low complexity" evidence="4">
    <location>
        <begin position="103"/>
        <end position="113"/>
    </location>
</feature>
<accession>A0ABR0SMM5</accession>
<dbReference type="CDD" id="cd12148">
    <property type="entry name" value="fungal_TF_MHR"/>
    <property type="match status" value="1"/>
</dbReference>
<proteinExistence type="predicted"/>
<evidence type="ECO:0000259" key="5">
    <source>
        <dbReference type="SMART" id="SM00906"/>
    </source>
</evidence>
<dbReference type="SMART" id="SM00906">
    <property type="entry name" value="Fungal_trans"/>
    <property type="match status" value="1"/>
</dbReference>
<dbReference type="Proteomes" id="UP001338125">
    <property type="component" value="Unassembled WGS sequence"/>
</dbReference>
<protein>
    <submittedName>
        <fullName evidence="6">Transcriptional regulatory protein</fullName>
    </submittedName>
</protein>
<evidence type="ECO:0000256" key="1">
    <source>
        <dbReference type="ARBA" id="ARBA00023015"/>
    </source>
</evidence>
<feature type="region of interest" description="Disordered" evidence="4">
    <location>
        <begin position="156"/>
        <end position="179"/>
    </location>
</feature>
<evidence type="ECO:0000256" key="4">
    <source>
        <dbReference type="SAM" id="MobiDB-lite"/>
    </source>
</evidence>
<dbReference type="InterPro" id="IPR007219">
    <property type="entry name" value="XnlR_reg_dom"/>
</dbReference>
<keyword evidence="3" id="KW-0539">Nucleus</keyword>
<gene>
    <name evidence="6" type="ORF">PT974_06473</name>
</gene>
<evidence type="ECO:0000313" key="6">
    <source>
        <dbReference type="EMBL" id="KAK5993046.1"/>
    </source>
</evidence>
<dbReference type="PANTHER" id="PTHR47424:SF9">
    <property type="entry name" value="TAH-2"/>
    <property type="match status" value="1"/>
</dbReference>
<comment type="caution">
    <text evidence="6">The sequence shown here is derived from an EMBL/GenBank/DDBJ whole genome shotgun (WGS) entry which is preliminary data.</text>
</comment>